<proteinExistence type="predicted"/>
<feature type="signal peptide" evidence="2">
    <location>
        <begin position="1"/>
        <end position="30"/>
    </location>
</feature>
<gene>
    <name evidence="3" type="ORF">ACAOBT_LOCUS3776</name>
</gene>
<organism evidence="3 4">
    <name type="scientific">Acanthoscelides obtectus</name>
    <name type="common">Bean weevil</name>
    <name type="synonym">Bruchus obtectus</name>
    <dbReference type="NCBI Taxonomy" id="200917"/>
    <lineage>
        <taxon>Eukaryota</taxon>
        <taxon>Metazoa</taxon>
        <taxon>Ecdysozoa</taxon>
        <taxon>Arthropoda</taxon>
        <taxon>Hexapoda</taxon>
        <taxon>Insecta</taxon>
        <taxon>Pterygota</taxon>
        <taxon>Neoptera</taxon>
        <taxon>Endopterygota</taxon>
        <taxon>Coleoptera</taxon>
        <taxon>Polyphaga</taxon>
        <taxon>Cucujiformia</taxon>
        <taxon>Chrysomeloidea</taxon>
        <taxon>Chrysomelidae</taxon>
        <taxon>Bruchinae</taxon>
        <taxon>Bruchini</taxon>
        <taxon>Acanthoscelides</taxon>
    </lineage>
</organism>
<dbReference type="EMBL" id="CAKOFQ010006689">
    <property type="protein sequence ID" value="CAH1960751.1"/>
    <property type="molecule type" value="Genomic_DNA"/>
</dbReference>
<comment type="caution">
    <text evidence="3">The sequence shown here is derived from an EMBL/GenBank/DDBJ whole genome shotgun (WGS) entry which is preliminary data.</text>
</comment>
<sequence length="495" mass="56488">MLVHKYVIRFCIPMILLILLTLLLPELARDQNIFYSSLKMNRSKLMLQMCIEPVMLPKWESTKGLTKEEMLLAIAGYYSVTNGPQNETASICGSPKICSERHLESPSSEEALFSSDTDEDPTYIPDTDSSGDEGSLPKVEVPSNRKIVIVSDIVIKPGQKSEEKKKKKYIRQPDYCFFCDEDVLNFARHIKRNHIGESEVQKILSLLVNSIDRKRCISNLRKKGNFIKNSSTFSKPVHKSAVNDSEENYMPCPFCLGFYTRKLLWKHKRICPLNKDPSKTVPLSEGQDLMLPKNIANSALKTMVFPRMLADKISLTAKKDALICAFGSRYINTHREQHHVNVCSRKMRELAKVLMECQKLDPAIKNLFDVLQPQHFDSVVQSVKVIARYNTQTDVFESPTFAMNISRSLKDCYDMAVLHIVKKKCNYLTISASQAEANIGVFRQLLENMWKHEISSHAGRDLNMKTWNKVTLVPLAADLKLFRNYLIEKGNTAAR</sequence>
<dbReference type="AlphaFoldDB" id="A0A9P0NXF0"/>
<dbReference type="Proteomes" id="UP001152888">
    <property type="component" value="Unassembled WGS sequence"/>
</dbReference>
<feature type="region of interest" description="Disordered" evidence="1">
    <location>
        <begin position="108"/>
        <end position="138"/>
    </location>
</feature>
<protein>
    <submittedName>
        <fullName evidence="3">Uncharacterized protein</fullName>
    </submittedName>
</protein>
<dbReference type="OrthoDB" id="10068710at2759"/>
<evidence type="ECO:0000313" key="4">
    <source>
        <dbReference type="Proteomes" id="UP001152888"/>
    </source>
</evidence>
<keyword evidence="2" id="KW-0732">Signal</keyword>
<evidence type="ECO:0000313" key="3">
    <source>
        <dbReference type="EMBL" id="CAH1960751.1"/>
    </source>
</evidence>
<feature type="chain" id="PRO_5040278174" evidence="2">
    <location>
        <begin position="31"/>
        <end position="495"/>
    </location>
</feature>
<accession>A0A9P0NXF0</accession>
<dbReference type="PANTHER" id="PTHR33480">
    <property type="entry name" value="SET DOMAIN-CONTAINING PROTEIN-RELATED"/>
    <property type="match status" value="1"/>
</dbReference>
<keyword evidence="4" id="KW-1185">Reference proteome</keyword>
<reference evidence="3" key="1">
    <citation type="submission" date="2022-03" db="EMBL/GenBank/DDBJ databases">
        <authorList>
            <person name="Sayadi A."/>
        </authorList>
    </citation>
    <scope>NUCLEOTIDE SEQUENCE</scope>
</reference>
<dbReference type="PANTHER" id="PTHR33480:SF1">
    <property type="entry name" value="TYR RECOMBINASE DOMAIN-CONTAINING PROTEIN"/>
    <property type="match status" value="1"/>
</dbReference>
<evidence type="ECO:0000256" key="2">
    <source>
        <dbReference type="SAM" id="SignalP"/>
    </source>
</evidence>
<name>A0A9P0NXF0_ACAOB</name>
<evidence type="ECO:0000256" key="1">
    <source>
        <dbReference type="SAM" id="MobiDB-lite"/>
    </source>
</evidence>